<evidence type="ECO:0000313" key="1">
    <source>
        <dbReference type="EMBL" id="JAH23632.1"/>
    </source>
</evidence>
<protein>
    <submittedName>
        <fullName evidence="1">Uncharacterized protein</fullName>
    </submittedName>
</protein>
<dbReference type="EMBL" id="GBXM01084945">
    <property type="protein sequence ID" value="JAH23632.1"/>
    <property type="molecule type" value="Transcribed_RNA"/>
</dbReference>
<reference evidence="1" key="1">
    <citation type="submission" date="2014-11" db="EMBL/GenBank/DDBJ databases">
        <authorList>
            <person name="Amaro Gonzalez C."/>
        </authorList>
    </citation>
    <scope>NUCLEOTIDE SEQUENCE</scope>
</reference>
<dbReference type="AlphaFoldDB" id="A0A0E9R4D8"/>
<organism evidence="1">
    <name type="scientific">Anguilla anguilla</name>
    <name type="common">European freshwater eel</name>
    <name type="synonym">Muraena anguilla</name>
    <dbReference type="NCBI Taxonomy" id="7936"/>
    <lineage>
        <taxon>Eukaryota</taxon>
        <taxon>Metazoa</taxon>
        <taxon>Chordata</taxon>
        <taxon>Craniata</taxon>
        <taxon>Vertebrata</taxon>
        <taxon>Euteleostomi</taxon>
        <taxon>Actinopterygii</taxon>
        <taxon>Neopterygii</taxon>
        <taxon>Teleostei</taxon>
        <taxon>Anguilliformes</taxon>
        <taxon>Anguillidae</taxon>
        <taxon>Anguilla</taxon>
    </lineage>
</organism>
<name>A0A0E9R4D8_ANGAN</name>
<sequence>MIFVLYSIKQDLKHFNMEKSR</sequence>
<reference evidence="1" key="2">
    <citation type="journal article" date="2015" name="Fish Shellfish Immunol.">
        <title>Early steps in the European eel (Anguilla anguilla)-Vibrio vulnificus interaction in the gills: Role of the RtxA13 toxin.</title>
        <authorList>
            <person name="Callol A."/>
            <person name="Pajuelo D."/>
            <person name="Ebbesson L."/>
            <person name="Teles M."/>
            <person name="MacKenzie S."/>
            <person name="Amaro C."/>
        </authorList>
    </citation>
    <scope>NUCLEOTIDE SEQUENCE</scope>
</reference>
<accession>A0A0E9R4D8</accession>
<proteinExistence type="predicted"/>